<evidence type="ECO:0000256" key="1">
    <source>
        <dbReference type="SAM" id="MobiDB-lite"/>
    </source>
</evidence>
<feature type="compositionally biased region" description="Low complexity" evidence="1">
    <location>
        <begin position="59"/>
        <end position="69"/>
    </location>
</feature>
<dbReference type="Proteomes" id="UP000283269">
    <property type="component" value="Unassembled WGS sequence"/>
</dbReference>
<organism evidence="2 3">
    <name type="scientific">Psilocybe cyanescens</name>
    <dbReference type="NCBI Taxonomy" id="93625"/>
    <lineage>
        <taxon>Eukaryota</taxon>
        <taxon>Fungi</taxon>
        <taxon>Dikarya</taxon>
        <taxon>Basidiomycota</taxon>
        <taxon>Agaricomycotina</taxon>
        <taxon>Agaricomycetes</taxon>
        <taxon>Agaricomycetidae</taxon>
        <taxon>Agaricales</taxon>
        <taxon>Agaricineae</taxon>
        <taxon>Strophariaceae</taxon>
        <taxon>Psilocybe</taxon>
    </lineage>
</organism>
<accession>A0A409XVT5</accession>
<dbReference type="EMBL" id="NHYD01000222">
    <property type="protein sequence ID" value="PPQ94865.1"/>
    <property type="molecule type" value="Genomic_DNA"/>
</dbReference>
<dbReference type="AlphaFoldDB" id="A0A409XVT5"/>
<evidence type="ECO:0000313" key="2">
    <source>
        <dbReference type="EMBL" id="PPQ94865.1"/>
    </source>
</evidence>
<comment type="caution">
    <text evidence="2">The sequence shown here is derived from an EMBL/GenBank/DDBJ whole genome shotgun (WGS) entry which is preliminary data.</text>
</comment>
<feature type="region of interest" description="Disordered" evidence="1">
    <location>
        <begin position="51"/>
        <end position="79"/>
    </location>
</feature>
<sequence length="79" mass="8530">MHESSELSAPTRNLIGVSTAVCYEKAFAAIVVNIIEIVENKRLRAAAAKDLDVDRHASRSSSLPALRSNLRGDSHDNGI</sequence>
<keyword evidence="3" id="KW-1185">Reference proteome</keyword>
<feature type="compositionally biased region" description="Basic and acidic residues" evidence="1">
    <location>
        <begin position="70"/>
        <end position="79"/>
    </location>
</feature>
<reference evidence="2 3" key="1">
    <citation type="journal article" date="2018" name="Evol. Lett.">
        <title>Horizontal gene cluster transfer increased hallucinogenic mushroom diversity.</title>
        <authorList>
            <person name="Reynolds H.T."/>
            <person name="Vijayakumar V."/>
            <person name="Gluck-Thaler E."/>
            <person name="Korotkin H.B."/>
            <person name="Matheny P.B."/>
            <person name="Slot J.C."/>
        </authorList>
    </citation>
    <scope>NUCLEOTIDE SEQUENCE [LARGE SCALE GENOMIC DNA]</scope>
    <source>
        <strain evidence="2 3">2631</strain>
    </source>
</reference>
<dbReference type="InParanoid" id="A0A409XVT5"/>
<proteinExistence type="predicted"/>
<protein>
    <submittedName>
        <fullName evidence="2">Uncharacterized protein</fullName>
    </submittedName>
</protein>
<evidence type="ECO:0000313" key="3">
    <source>
        <dbReference type="Proteomes" id="UP000283269"/>
    </source>
</evidence>
<gene>
    <name evidence="2" type="ORF">CVT25_007236</name>
</gene>
<name>A0A409XVT5_PSICY</name>